<dbReference type="KEGG" id="raj:RA11412_0339"/>
<dbReference type="Proteomes" id="UP000250241">
    <property type="component" value="Chromosome"/>
</dbReference>
<protein>
    <submittedName>
        <fullName evidence="1">Uncharacterized protein</fullName>
    </submittedName>
</protein>
<dbReference type="AlphaFoldDB" id="A0A2Z5QW60"/>
<evidence type="ECO:0000313" key="2">
    <source>
        <dbReference type="Proteomes" id="UP000250241"/>
    </source>
</evidence>
<gene>
    <name evidence="1" type="ORF">RA11412_0339</name>
</gene>
<name>A0A2Z5QW60_9MICC</name>
<accession>A0A2Z5QW60</accession>
<dbReference type="EMBL" id="AP017895">
    <property type="protein sequence ID" value="BAV86638.1"/>
    <property type="molecule type" value="Genomic_DNA"/>
</dbReference>
<organism evidence="1 2">
    <name type="scientific">Rothia aeria</name>
    <dbReference type="NCBI Taxonomy" id="172042"/>
    <lineage>
        <taxon>Bacteria</taxon>
        <taxon>Bacillati</taxon>
        <taxon>Actinomycetota</taxon>
        <taxon>Actinomycetes</taxon>
        <taxon>Micrococcales</taxon>
        <taxon>Micrococcaceae</taxon>
        <taxon>Rothia</taxon>
    </lineage>
</organism>
<proteinExistence type="predicted"/>
<keyword evidence="2" id="KW-1185">Reference proteome</keyword>
<reference evidence="1 2" key="1">
    <citation type="submission" date="2016-10" db="EMBL/GenBank/DDBJ databases">
        <title>Genome sequence of Rothia aeria strain JCM11412.</title>
        <authorList>
            <person name="Nambu T."/>
        </authorList>
    </citation>
    <scope>NUCLEOTIDE SEQUENCE [LARGE SCALE GENOMIC DNA]</scope>
    <source>
        <strain evidence="1 2">JCM 11412</strain>
    </source>
</reference>
<evidence type="ECO:0000313" key="1">
    <source>
        <dbReference type="EMBL" id="BAV86638.1"/>
    </source>
</evidence>
<sequence>MQADNNAAADPAPAKFSAARRLNTEVTILSISFVQIQDV</sequence>